<dbReference type="AlphaFoldDB" id="A0A0W8G0N7"/>
<organism evidence="2">
    <name type="scientific">hydrocarbon metagenome</name>
    <dbReference type="NCBI Taxonomy" id="938273"/>
    <lineage>
        <taxon>unclassified sequences</taxon>
        <taxon>metagenomes</taxon>
        <taxon>ecological metagenomes</taxon>
    </lineage>
</organism>
<dbReference type="EMBL" id="LNQE01000418">
    <property type="protein sequence ID" value="KUG26711.1"/>
    <property type="molecule type" value="Genomic_DNA"/>
</dbReference>
<keyword evidence="1" id="KW-0175">Coiled coil</keyword>
<name>A0A0W8G0N7_9ZZZZ</name>
<feature type="coiled-coil region" evidence="1">
    <location>
        <begin position="157"/>
        <end position="191"/>
    </location>
</feature>
<comment type="caution">
    <text evidence="2">The sequence shown here is derived from an EMBL/GenBank/DDBJ whole genome shotgun (WGS) entry which is preliminary data.</text>
</comment>
<proteinExistence type="predicted"/>
<reference evidence="2" key="1">
    <citation type="journal article" date="2015" name="Proc. Natl. Acad. Sci. U.S.A.">
        <title>Networks of energetic and metabolic interactions define dynamics in microbial communities.</title>
        <authorList>
            <person name="Embree M."/>
            <person name="Liu J.K."/>
            <person name="Al-Bassam M.M."/>
            <person name="Zengler K."/>
        </authorList>
    </citation>
    <scope>NUCLEOTIDE SEQUENCE</scope>
</reference>
<evidence type="ECO:0000256" key="1">
    <source>
        <dbReference type="SAM" id="Coils"/>
    </source>
</evidence>
<evidence type="ECO:0000313" key="2">
    <source>
        <dbReference type="EMBL" id="KUG26711.1"/>
    </source>
</evidence>
<gene>
    <name evidence="2" type="ORF">ASZ90_003452</name>
</gene>
<protein>
    <submittedName>
        <fullName evidence="2">Uncharacterized protein</fullName>
    </submittedName>
</protein>
<sequence length="828" mass="93500">MDDHTNLGFTLRARILPHIEGSDELKQSVENLASNIQQRMQQTTSSPAFTEGMKPQDIRKVEHFAGMTDMAEVQKFQERQKEILEELDIDASAGRLTAAQRKKYIKKFGRQRQELEGLQENLLSQMDEGYFDFLEPEKKQVLRTAIIEGTNEAIDQVDDLARQFETVADNIEKAQANAKGLYEQLKELSVIGIMGMAGREAANFIRAGYEIEAKERTSFDLTSPMGMYSQQRQYELFKETRERSREFSAGGMLAGGLGAAALSMIPGVNLSMPLILGGAFAGQFAGGEIANWLNIEASSKTEEELKFLQQSFSVLSESVGAAQTYDIFRTRTRARAGEDALGSLGLGYAPEQELQMRTSFTDSFGRFDERLYEQQTTFARAKGLDPEDLYRLNTTSRMTGMDVGILGLSEADRMAQITYGQDFGSQRIVDILNDIKGINEQMLKVNIDGDSRDALSLTRLPEMLFGVDSPYGRMGEMGGATIRMLEDLMRPKSLAHEAFLYTSLGTPNIMEFTEEMKGGIYSGDNLMKVMENIKDYAGDNEFITRAVLNEMLPSVPKGFIPELSKVISGEGNLIRRNKMEGYDEKGNIIFAKDENQKVITEEVYMTLERLREEHEESRKKINDLNLEKGKEIEVIEKTNLALLGFSEQAQGAISQSEAMIAEIRSKQNTIADVWRGFVLGMKNDWLREWNEISKSTEKRIELESQLNTVLTESVAELRKRIDPETFYNTINEDFSQMISESKKNAAALINQTPNYFSNPENMETKGEQNNINWSDTLNNLNRSIEDMNITNRELINQTPKEIRIIIEDRTSRGIDSTTENANSEYGYD</sequence>
<accession>A0A0W8G0N7</accession>